<reference evidence="3" key="1">
    <citation type="submission" date="2013-01" db="EMBL/GenBank/DDBJ databases">
        <title>Draft Genome Sequence of a Mulberry Tree, Morus notabilis C.K. Schneid.</title>
        <authorList>
            <person name="He N."/>
            <person name="Zhao S."/>
        </authorList>
    </citation>
    <scope>NUCLEOTIDE SEQUENCE</scope>
</reference>
<proteinExistence type="predicted"/>
<dbReference type="Proteomes" id="UP000030645">
    <property type="component" value="Unassembled WGS sequence"/>
</dbReference>
<evidence type="ECO:0000313" key="3">
    <source>
        <dbReference type="Proteomes" id="UP000030645"/>
    </source>
</evidence>
<sequence length="118" mass="13276">MSSCDLDFCFPSRLEFFEGVMEVGVTAENLGLAGGISVGTGVVKDAEQQVLQKPRKKMKERENHWRERGCLDHTTTRKGTSISQRRRKWELISGDDRKGATQSRDGGEWADQSRDDEG</sequence>
<dbReference type="AlphaFoldDB" id="W9S5X2"/>
<feature type="compositionally biased region" description="Basic and acidic residues" evidence="1">
    <location>
        <begin position="59"/>
        <end position="75"/>
    </location>
</feature>
<accession>W9S5X2</accession>
<feature type="region of interest" description="Disordered" evidence="1">
    <location>
        <begin position="50"/>
        <end position="118"/>
    </location>
</feature>
<evidence type="ECO:0000313" key="2">
    <source>
        <dbReference type="EMBL" id="EXC12072.1"/>
    </source>
</evidence>
<gene>
    <name evidence="2" type="ORF">L484_006616</name>
</gene>
<evidence type="ECO:0000256" key="1">
    <source>
        <dbReference type="SAM" id="MobiDB-lite"/>
    </source>
</evidence>
<dbReference type="EMBL" id="KE345709">
    <property type="protein sequence ID" value="EXC12072.1"/>
    <property type="molecule type" value="Genomic_DNA"/>
</dbReference>
<protein>
    <submittedName>
        <fullName evidence="2">Uncharacterized protein</fullName>
    </submittedName>
</protein>
<feature type="compositionally biased region" description="Basic and acidic residues" evidence="1">
    <location>
        <begin position="94"/>
        <end position="118"/>
    </location>
</feature>
<name>W9S5X2_9ROSA</name>
<keyword evidence="3" id="KW-1185">Reference proteome</keyword>
<organism evidence="2 3">
    <name type="scientific">Morus notabilis</name>
    <dbReference type="NCBI Taxonomy" id="981085"/>
    <lineage>
        <taxon>Eukaryota</taxon>
        <taxon>Viridiplantae</taxon>
        <taxon>Streptophyta</taxon>
        <taxon>Embryophyta</taxon>
        <taxon>Tracheophyta</taxon>
        <taxon>Spermatophyta</taxon>
        <taxon>Magnoliopsida</taxon>
        <taxon>eudicotyledons</taxon>
        <taxon>Gunneridae</taxon>
        <taxon>Pentapetalae</taxon>
        <taxon>rosids</taxon>
        <taxon>fabids</taxon>
        <taxon>Rosales</taxon>
        <taxon>Moraceae</taxon>
        <taxon>Moreae</taxon>
        <taxon>Morus</taxon>
    </lineage>
</organism>